<dbReference type="EMBL" id="CP046522">
    <property type="protein sequence ID" value="QGU96696.1"/>
    <property type="molecule type" value="Genomic_DNA"/>
</dbReference>
<feature type="transmembrane region" description="Helical" evidence="1">
    <location>
        <begin position="20"/>
        <end position="45"/>
    </location>
</feature>
<feature type="transmembrane region" description="Helical" evidence="1">
    <location>
        <begin position="83"/>
        <end position="104"/>
    </location>
</feature>
<protein>
    <submittedName>
        <fullName evidence="2">Uncharacterized protein</fullName>
    </submittedName>
</protein>
<accession>A0A6I6F0D8</accession>
<reference evidence="2 3" key="1">
    <citation type="submission" date="2019-12" db="EMBL/GenBank/DDBJ databases">
        <title>Genome sequenceing of Clostridium bovifaecis.</title>
        <authorList>
            <person name="Yao Y."/>
        </authorList>
    </citation>
    <scope>NUCLEOTIDE SEQUENCE [LARGE SCALE GENOMIC DNA]</scope>
    <source>
        <strain evidence="2 3">BXX</strain>
    </source>
</reference>
<keyword evidence="1" id="KW-0812">Transmembrane</keyword>
<organism evidence="2 3">
    <name type="scientific">Clostridium bovifaecis</name>
    <dbReference type="NCBI Taxonomy" id="2184719"/>
    <lineage>
        <taxon>Bacteria</taxon>
        <taxon>Bacillati</taxon>
        <taxon>Bacillota</taxon>
        <taxon>Clostridia</taxon>
        <taxon>Eubacteriales</taxon>
        <taxon>Clostridiaceae</taxon>
        <taxon>Clostridium</taxon>
    </lineage>
</organism>
<feature type="transmembrane region" description="Helical" evidence="1">
    <location>
        <begin position="57"/>
        <end position="77"/>
    </location>
</feature>
<evidence type="ECO:0000256" key="1">
    <source>
        <dbReference type="SAM" id="Phobius"/>
    </source>
</evidence>
<sequence>MINFLEKTALVLLMPALASLFFADTFIGSLILVISCVCAEVIATIVGIIKKDTPIKFFILGDTLAFLGILLIVSIYYLKRDDIAMILVILMLVFVFVFCTINNIKERRNK</sequence>
<keyword evidence="1" id="KW-1133">Transmembrane helix</keyword>
<dbReference type="AlphaFoldDB" id="A0A6I6F0D8"/>
<evidence type="ECO:0000313" key="2">
    <source>
        <dbReference type="EMBL" id="QGU96696.1"/>
    </source>
</evidence>
<proteinExistence type="predicted"/>
<gene>
    <name evidence="2" type="ORF">GOM49_17835</name>
</gene>
<dbReference type="Proteomes" id="UP000422764">
    <property type="component" value="Chromosome"/>
</dbReference>
<name>A0A6I6F0D8_9CLOT</name>
<keyword evidence="3" id="KW-1185">Reference proteome</keyword>
<evidence type="ECO:0000313" key="3">
    <source>
        <dbReference type="Proteomes" id="UP000422764"/>
    </source>
</evidence>
<keyword evidence="1" id="KW-0472">Membrane</keyword>